<dbReference type="InterPro" id="IPR036179">
    <property type="entry name" value="Ig-like_dom_sf"/>
</dbReference>
<dbReference type="PANTHER" id="PTHR47633">
    <property type="entry name" value="IMMUNOGLOBULIN"/>
    <property type="match status" value="1"/>
</dbReference>
<dbReference type="OrthoDB" id="2152335at2759"/>
<dbReference type="Pfam" id="PF07679">
    <property type="entry name" value="I-set"/>
    <property type="match status" value="1"/>
</dbReference>
<dbReference type="InterPro" id="IPR003599">
    <property type="entry name" value="Ig_sub"/>
</dbReference>
<dbReference type="InterPro" id="IPR013098">
    <property type="entry name" value="Ig_I-set"/>
</dbReference>
<dbReference type="PANTHER" id="PTHR47633:SF8">
    <property type="entry name" value="SPEG NEIGHBOR PROTEIN"/>
    <property type="match status" value="1"/>
</dbReference>
<dbReference type="FunFam" id="2.60.40.10:FF:000107">
    <property type="entry name" value="Myosin, light chain kinase a"/>
    <property type="match status" value="1"/>
</dbReference>
<feature type="region of interest" description="Disordered" evidence="2">
    <location>
        <begin position="1"/>
        <end position="81"/>
    </location>
</feature>
<accession>A0A1V9XI02</accession>
<name>A0A1V9XI02_9ACAR</name>
<feature type="non-terminal residue" evidence="4">
    <location>
        <position position="252"/>
    </location>
</feature>
<dbReference type="InParanoid" id="A0A1V9XI02"/>
<evidence type="ECO:0000256" key="2">
    <source>
        <dbReference type="SAM" id="MobiDB-lite"/>
    </source>
</evidence>
<dbReference type="PROSITE" id="PS50835">
    <property type="entry name" value="IG_LIKE"/>
    <property type="match status" value="1"/>
</dbReference>
<dbReference type="InterPro" id="IPR013783">
    <property type="entry name" value="Ig-like_fold"/>
</dbReference>
<dbReference type="STRING" id="418985.A0A1V9XI02"/>
<dbReference type="SMART" id="SM00409">
    <property type="entry name" value="IG"/>
    <property type="match status" value="1"/>
</dbReference>
<organism evidence="4 5">
    <name type="scientific">Tropilaelaps mercedesae</name>
    <dbReference type="NCBI Taxonomy" id="418985"/>
    <lineage>
        <taxon>Eukaryota</taxon>
        <taxon>Metazoa</taxon>
        <taxon>Ecdysozoa</taxon>
        <taxon>Arthropoda</taxon>
        <taxon>Chelicerata</taxon>
        <taxon>Arachnida</taxon>
        <taxon>Acari</taxon>
        <taxon>Parasitiformes</taxon>
        <taxon>Mesostigmata</taxon>
        <taxon>Gamasina</taxon>
        <taxon>Dermanyssoidea</taxon>
        <taxon>Laelapidae</taxon>
        <taxon>Tropilaelaps</taxon>
    </lineage>
</organism>
<reference evidence="4 5" key="1">
    <citation type="journal article" date="2017" name="Gigascience">
        <title>Draft genome of the honey bee ectoparasitic mite, Tropilaelaps mercedesae, is shaped by the parasitic life history.</title>
        <authorList>
            <person name="Dong X."/>
            <person name="Armstrong S.D."/>
            <person name="Xia D."/>
            <person name="Makepeace B.L."/>
            <person name="Darby A.C."/>
            <person name="Kadowaki T."/>
        </authorList>
    </citation>
    <scope>NUCLEOTIDE SEQUENCE [LARGE SCALE GENOMIC DNA]</scope>
    <source>
        <strain evidence="4">Wuxi-XJTLU</strain>
    </source>
</reference>
<sequence length="252" mass="27556">MLMQKMSSSKSEVTTGGQVISSEEHQAATTEKHGYEKLGDAAPSEYHSKESFGFDRVGDNPPQQYHTKEVRDNRIQHEGKRAPQLAIEGPAAEGTQPSVLSVTDLAAQATSVTTRVSEPTQLSILQRSGSAHIPPKFSKPVQSIVVFQGEQLKLEGWFNGYPEPIVRWSRGSTTLSHKADLQINIEKGYTSLIIPKAMQKDHARYKCVISNDVGSSSSAADVVIQTRREAPQFTKRLGARACKPGSEVVLEV</sequence>
<feature type="compositionally biased region" description="Polar residues" evidence="2">
    <location>
        <begin position="1"/>
        <end position="21"/>
    </location>
</feature>
<gene>
    <name evidence="4" type="ORF">BIW11_09938</name>
</gene>
<comment type="caution">
    <text evidence="4">The sequence shown here is derived from an EMBL/GenBank/DDBJ whole genome shotgun (WGS) entry which is preliminary data.</text>
</comment>
<dbReference type="EMBL" id="MNPL01010419">
    <property type="protein sequence ID" value="OQR73129.1"/>
    <property type="molecule type" value="Genomic_DNA"/>
</dbReference>
<protein>
    <submittedName>
        <fullName evidence="4">SEC14 domain and spectrin repeat-containing protein 1-like</fullName>
    </submittedName>
</protein>
<evidence type="ECO:0000256" key="1">
    <source>
        <dbReference type="ARBA" id="ARBA00023319"/>
    </source>
</evidence>
<feature type="compositionally biased region" description="Basic and acidic residues" evidence="2">
    <location>
        <begin position="46"/>
        <end position="58"/>
    </location>
</feature>
<evidence type="ECO:0000313" key="4">
    <source>
        <dbReference type="EMBL" id="OQR73129.1"/>
    </source>
</evidence>
<dbReference type="SUPFAM" id="SSF48726">
    <property type="entry name" value="Immunoglobulin"/>
    <property type="match status" value="1"/>
</dbReference>
<keyword evidence="5" id="KW-1185">Reference proteome</keyword>
<feature type="compositionally biased region" description="Basic and acidic residues" evidence="2">
    <location>
        <begin position="22"/>
        <end position="39"/>
    </location>
</feature>
<dbReference type="AlphaFoldDB" id="A0A1V9XI02"/>
<dbReference type="GO" id="GO:0004672">
    <property type="term" value="F:protein kinase activity"/>
    <property type="evidence" value="ECO:0007669"/>
    <property type="project" value="TreeGrafter"/>
</dbReference>
<dbReference type="Gene3D" id="2.60.40.10">
    <property type="entry name" value="Immunoglobulins"/>
    <property type="match status" value="1"/>
</dbReference>
<feature type="compositionally biased region" description="Basic and acidic residues" evidence="2">
    <location>
        <begin position="66"/>
        <end position="81"/>
    </location>
</feature>
<evidence type="ECO:0000313" key="5">
    <source>
        <dbReference type="Proteomes" id="UP000192247"/>
    </source>
</evidence>
<dbReference type="Proteomes" id="UP000192247">
    <property type="component" value="Unassembled WGS sequence"/>
</dbReference>
<dbReference type="InterPro" id="IPR007110">
    <property type="entry name" value="Ig-like_dom"/>
</dbReference>
<evidence type="ECO:0000259" key="3">
    <source>
        <dbReference type="PROSITE" id="PS50835"/>
    </source>
</evidence>
<keyword evidence="1" id="KW-0393">Immunoglobulin domain</keyword>
<feature type="domain" description="Ig-like" evidence="3">
    <location>
        <begin position="135"/>
        <end position="223"/>
    </location>
</feature>
<proteinExistence type="predicted"/>